<dbReference type="Gene3D" id="3.40.50.1000">
    <property type="entry name" value="HAD superfamily/HAD-like"/>
    <property type="match status" value="1"/>
</dbReference>
<dbReference type="GO" id="GO:0008967">
    <property type="term" value="F:phosphoglycolate phosphatase activity"/>
    <property type="evidence" value="ECO:0007669"/>
    <property type="project" value="TreeGrafter"/>
</dbReference>
<name>E0IGE3_9BACL</name>
<dbReference type="SFLD" id="SFLDS00003">
    <property type="entry name" value="Haloacid_Dehalogenase"/>
    <property type="match status" value="1"/>
</dbReference>
<dbReference type="SFLD" id="SFLDG01129">
    <property type="entry name" value="C1.5:_HAD__Beta-PGM__Phosphata"/>
    <property type="match status" value="1"/>
</dbReference>
<dbReference type="EMBL" id="AEDD01000017">
    <property type="protein sequence ID" value="EFM08443.1"/>
    <property type="molecule type" value="Genomic_DNA"/>
</dbReference>
<proteinExistence type="predicted"/>
<dbReference type="Gene3D" id="1.10.150.240">
    <property type="entry name" value="Putative phosphatase, domain 2"/>
    <property type="match status" value="1"/>
</dbReference>
<dbReference type="PANTHER" id="PTHR43434:SF1">
    <property type="entry name" value="PHOSPHOGLYCOLATE PHOSPHATASE"/>
    <property type="match status" value="1"/>
</dbReference>
<evidence type="ECO:0000313" key="2">
    <source>
        <dbReference type="Proteomes" id="UP000005387"/>
    </source>
</evidence>
<dbReference type="Pfam" id="PF00702">
    <property type="entry name" value="Hydrolase"/>
    <property type="match status" value="1"/>
</dbReference>
<organism evidence="1 2">
    <name type="scientific">Paenibacillus curdlanolyticus YK9</name>
    <dbReference type="NCBI Taxonomy" id="717606"/>
    <lineage>
        <taxon>Bacteria</taxon>
        <taxon>Bacillati</taxon>
        <taxon>Bacillota</taxon>
        <taxon>Bacilli</taxon>
        <taxon>Bacillales</taxon>
        <taxon>Paenibacillaceae</taxon>
        <taxon>Paenibacillus</taxon>
    </lineage>
</organism>
<protein>
    <submittedName>
        <fullName evidence="1">HAD-superfamily hydrolase, subfamily IA, variant 3</fullName>
    </submittedName>
</protein>
<dbReference type="InterPro" id="IPR023214">
    <property type="entry name" value="HAD_sf"/>
</dbReference>
<dbReference type="STRING" id="717606.PaecuDRAFT_4736"/>
<evidence type="ECO:0000313" key="1">
    <source>
        <dbReference type="EMBL" id="EFM08443.1"/>
    </source>
</evidence>
<gene>
    <name evidence="1" type="ORF">PaecuDRAFT_4736</name>
</gene>
<dbReference type="InterPro" id="IPR036412">
    <property type="entry name" value="HAD-like_sf"/>
</dbReference>
<dbReference type="InterPro" id="IPR006439">
    <property type="entry name" value="HAD-SF_hydro_IA"/>
</dbReference>
<dbReference type="Proteomes" id="UP000005387">
    <property type="component" value="Unassembled WGS sequence"/>
</dbReference>
<dbReference type="eggNOG" id="COG0546">
    <property type="taxonomic scope" value="Bacteria"/>
</dbReference>
<dbReference type="InterPro" id="IPR050155">
    <property type="entry name" value="HAD-like_hydrolase_sf"/>
</dbReference>
<keyword evidence="1" id="KW-0378">Hydrolase</keyword>
<dbReference type="SUPFAM" id="SSF56784">
    <property type="entry name" value="HAD-like"/>
    <property type="match status" value="1"/>
</dbReference>
<accession>E0IGE3</accession>
<dbReference type="AlphaFoldDB" id="E0IGE3"/>
<dbReference type="PANTHER" id="PTHR43434">
    <property type="entry name" value="PHOSPHOGLYCOLATE PHOSPHATASE"/>
    <property type="match status" value="1"/>
</dbReference>
<sequence length="251" mass="27174">MPRLTIGQQHYTVKGILFDKDGTLLDFVALWGTWCQFAYAHFAERFDGPIAPLDQLWGLKSDGAGQVVDYDCNGPVAMGSIGDLLSTLAWQGYQQGQPWGESIRLARACKEAADAEIQRIRPARPLPGVVDFVHQCYGLGLLLGVVTADETEDSKRHLEWMGIRPLFASVIGDDAVERGKPFPDMVYKACGELDLAPRDVAVIGDTNGDMQMGNAAGAAVTIGLAPSEHEVSLLGDAKVIVSAYDQIILEK</sequence>
<dbReference type="OrthoDB" id="9797743at2"/>
<dbReference type="NCBIfam" id="TIGR01549">
    <property type="entry name" value="HAD-SF-IA-v1"/>
    <property type="match status" value="1"/>
</dbReference>
<keyword evidence="2" id="KW-1185">Reference proteome</keyword>
<dbReference type="InterPro" id="IPR023198">
    <property type="entry name" value="PGP-like_dom2"/>
</dbReference>
<dbReference type="GO" id="GO:0006281">
    <property type="term" value="P:DNA repair"/>
    <property type="evidence" value="ECO:0007669"/>
    <property type="project" value="TreeGrafter"/>
</dbReference>
<reference evidence="1 2" key="1">
    <citation type="submission" date="2010-07" db="EMBL/GenBank/DDBJ databases">
        <title>The draft genome of Paenibacillus curdlanolyticus YK9.</title>
        <authorList>
            <consortium name="US DOE Joint Genome Institute (JGI-PGF)"/>
            <person name="Lucas S."/>
            <person name="Copeland A."/>
            <person name="Lapidus A."/>
            <person name="Cheng J.-F."/>
            <person name="Bruce D."/>
            <person name="Goodwin L."/>
            <person name="Pitluck S."/>
            <person name="Land M.L."/>
            <person name="Hauser L."/>
            <person name="Chang Y.-J."/>
            <person name="Jeffries C."/>
            <person name="Anderson I.J."/>
            <person name="Johnson E."/>
            <person name="Loganathan U."/>
            <person name="Mulhopadhyay B."/>
            <person name="Kyrpides N."/>
            <person name="Woyke T.J."/>
        </authorList>
    </citation>
    <scope>NUCLEOTIDE SEQUENCE [LARGE SCALE GENOMIC DNA]</scope>
    <source>
        <strain evidence="1 2">YK9</strain>
    </source>
</reference>